<evidence type="ECO:0000256" key="8">
    <source>
        <dbReference type="SAM" id="SignalP"/>
    </source>
</evidence>
<organism evidence="9 10">
    <name type="scientific">Acinonyx jubatus</name>
    <name type="common">Cheetah</name>
    <dbReference type="NCBI Taxonomy" id="32536"/>
    <lineage>
        <taxon>Eukaryota</taxon>
        <taxon>Metazoa</taxon>
        <taxon>Chordata</taxon>
        <taxon>Craniata</taxon>
        <taxon>Vertebrata</taxon>
        <taxon>Euteleostomi</taxon>
        <taxon>Mammalia</taxon>
        <taxon>Eutheria</taxon>
        <taxon>Laurasiatheria</taxon>
        <taxon>Carnivora</taxon>
        <taxon>Feliformia</taxon>
        <taxon>Felidae</taxon>
        <taxon>Felinae</taxon>
        <taxon>Acinonyx</taxon>
    </lineage>
</organism>
<comment type="similarity">
    <text evidence="5">Belongs to the PDZK1-interacting protein 1/SMIM24 family.</text>
</comment>
<dbReference type="Pfam" id="PF15807">
    <property type="entry name" value="MAP17"/>
    <property type="match status" value="1"/>
</dbReference>
<name>A0ABM3PWP7_ACIJB</name>
<dbReference type="InterPro" id="IPR031627">
    <property type="entry name" value="PDZK1IP1/SMIM24"/>
</dbReference>
<keyword evidence="4 7" id="KW-0472">Membrane</keyword>
<evidence type="ECO:0000313" key="10">
    <source>
        <dbReference type="RefSeq" id="XP_053076106.1"/>
    </source>
</evidence>
<gene>
    <name evidence="10" type="primary">LOC113596413</name>
</gene>
<feature type="region of interest" description="Disordered" evidence="6">
    <location>
        <begin position="67"/>
        <end position="165"/>
    </location>
</feature>
<feature type="signal peptide" evidence="8">
    <location>
        <begin position="1"/>
        <end position="24"/>
    </location>
</feature>
<evidence type="ECO:0000256" key="1">
    <source>
        <dbReference type="ARBA" id="ARBA00004167"/>
    </source>
</evidence>
<feature type="transmembrane region" description="Helical" evidence="7">
    <location>
        <begin position="34"/>
        <end position="57"/>
    </location>
</feature>
<reference evidence="10" key="1">
    <citation type="submission" date="2025-08" db="UniProtKB">
        <authorList>
            <consortium name="RefSeq"/>
        </authorList>
    </citation>
    <scope>IDENTIFICATION</scope>
    <source>
        <tissue evidence="10">Blood</tissue>
    </source>
</reference>
<evidence type="ECO:0000256" key="2">
    <source>
        <dbReference type="ARBA" id="ARBA00022692"/>
    </source>
</evidence>
<dbReference type="Proteomes" id="UP001652583">
    <property type="component" value="Chromosome A2"/>
</dbReference>
<evidence type="ECO:0000256" key="6">
    <source>
        <dbReference type="SAM" id="MobiDB-lite"/>
    </source>
</evidence>
<dbReference type="GeneID" id="113596413"/>
<accession>A0ABM3PWP7</accession>
<evidence type="ECO:0000256" key="4">
    <source>
        <dbReference type="ARBA" id="ARBA00023136"/>
    </source>
</evidence>
<evidence type="ECO:0000256" key="5">
    <source>
        <dbReference type="ARBA" id="ARBA00049650"/>
    </source>
</evidence>
<keyword evidence="3 7" id="KW-1133">Transmembrane helix</keyword>
<evidence type="ECO:0000313" key="9">
    <source>
        <dbReference type="Proteomes" id="UP001652583"/>
    </source>
</evidence>
<evidence type="ECO:0000256" key="3">
    <source>
        <dbReference type="ARBA" id="ARBA00022989"/>
    </source>
</evidence>
<proteinExistence type="inferred from homology"/>
<keyword evidence="8" id="KW-0732">Signal</keyword>
<dbReference type="RefSeq" id="XP_053076106.1">
    <property type="nucleotide sequence ID" value="XM_053220131.1"/>
</dbReference>
<evidence type="ECO:0000256" key="7">
    <source>
        <dbReference type="SAM" id="Phobius"/>
    </source>
</evidence>
<sequence length="165" mass="17964">MDRFWMTTGRVSLLEALVPCLVQAQPLAQRKPWLVGLGAALAALFLTFVFTVVYAVWCREARDRWAPFEPEPPPPLPNHRPPAPGSLSPLLPEPRRRQAGQGRGGGGVLGLRTDGASHNLTDFPPDYSPENEEASPKRVYPAPIAAASIHPCDRPPVPPPTHVAF</sequence>
<comment type="subcellular location">
    <subcellularLocation>
        <location evidence="1">Membrane</location>
        <topology evidence="1">Single-pass membrane protein</topology>
    </subcellularLocation>
</comment>
<feature type="chain" id="PRO_5046607570" evidence="8">
    <location>
        <begin position="25"/>
        <end position="165"/>
    </location>
</feature>
<protein>
    <submittedName>
        <fullName evidence="10">Uncharacterized protein LOC113596413 isoform X1</fullName>
    </submittedName>
</protein>
<feature type="compositionally biased region" description="Pro residues" evidence="6">
    <location>
        <begin position="154"/>
        <end position="165"/>
    </location>
</feature>
<keyword evidence="2 7" id="KW-0812">Transmembrane</keyword>
<keyword evidence="9" id="KW-1185">Reference proteome</keyword>
<feature type="compositionally biased region" description="Pro residues" evidence="6">
    <location>
        <begin position="69"/>
        <end position="84"/>
    </location>
</feature>